<dbReference type="PROSITE" id="PS50887">
    <property type="entry name" value="GGDEF"/>
    <property type="match status" value="1"/>
</dbReference>
<dbReference type="InterPro" id="IPR052163">
    <property type="entry name" value="DGC-Regulatory_Protein"/>
</dbReference>
<organism evidence="5 6">
    <name type="scientific">Legionella impletisoli</name>
    <dbReference type="NCBI Taxonomy" id="343510"/>
    <lineage>
        <taxon>Bacteria</taxon>
        <taxon>Pseudomonadati</taxon>
        <taxon>Pseudomonadota</taxon>
        <taxon>Gammaproteobacteria</taxon>
        <taxon>Legionellales</taxon>
        <taxon>Legionellaceae</taxon>
        <taxon>Legionella</taxon>
    </lineage>
</organism>
<gene>
    <name evidence="5" type="ORF">GCM10007966_03640</name>
</gene>
<dbReference type="Gene3D" id="3.40.50.2300">
    <property type="match status" value="1"/>
</dbReference>
<comment type="cofactor">
    <cofactor evidence="1">
        <name>Mg(2+)</name>
        <dbReference type="ChEBI" id="CHEBI:18420"/>
    </cofactor>
</comment>
<dbReference type="SUPFAM" id="SSF52172">
    <property type="entry name" value="CheY-like"/>
    <property type="match status" value="1"/>
</dbReference>
<dbReference type="InterPro" id="IPR001789">
    <property type="entry name" value="Sig_transdc_resp-reg_receiver"/>
</dbReference>
<dbReference type="CDD" id="cd01949">
    <property type="entry name" value="GGDEF"/>
    <property type="match status" value="1"/>
</dbReference>
<evidence type="ECO:0000256" key="2">
    <source>
        <dbReference type="PROSITE-ProRule" id="PRU00169"/>
    </source>
</evidence>
<feature type="modified residue" description="4-aspartylphosphate" evidence="2">
    <location>
        <position position="51"/>
    </location>
</feature>
<feature type="domain" description="Response regulatory" evidence="3">
    <location>
        <begin position="2"/>
        <end position="118"/>
    </location>
</feature>
<dbReference type="FunFam" id="3.30.70.270:FF:000001">
    <property type="entry name" value="Diguanylate cyclase domain protein"/>
    <property type="match status" value="1"/>
</dbReference>
<dbReference type="SMART" id="SM00267">
    <property type="entry name" value="GGDEF"/>
    <property type="match status" value="1"/>
</dbReference>
<dbReference type="PROSITE" id="PS50110">
    <property type="entry name" value="RESPONSE_REGULATORY"/>
    <property type="match status" value="1"/>
</dbReference>
<dbReference type="GO" id="GO:0003824">
    <property type="term" value="F:catalytic activity"/>
    <property type="evidence" value="ECO:0007669"/>
    <property type="project" value="UniProtKB-ARBA"/>
</dbReference>
<dbReference type="GO" id="GO:0000160">
    <property type="term" value="P:phosphorelay signal transduction system"/>
    <property type="evidence" value="ECO:0007669"/>
    <property type="project" value="InterPro"/>
</dbReference>
<evidence type="ECO:0000256" key="1">
    <source>
        <dbReference type="ARBA" id="ARBA00001946"/>
    </source>
</evidence>
<dbReference type="InterPro" id="IPR043128">
    <property type="entry name" value="Rev_trsase/Diguanyl_cyclase"/>
</dbReference>
<dbReference type="Gene3D" id="3.30.70.270">
    <property type="match status" value="1"/>
</dbReference>
<dbReference type="NCBIfam" id="TIGR00254">
    <property type="entry name" value="GGDEF"/>
    <property type="match status" value="1"/>
</dbReference>
<dbReference type="InterPro" id="IPR011006">
    <property type="entry name" value="CheY-like_superfamily"/>
</dbReference>
<evidence type="ECO:0000259" key="3">
    <source>
        <dbReference type="PROSITE" id="PS50110"/>
    </source>
</evidence>
<dbReference type="EMBL" id="BMOB01000001">
    <property type="protein sequence ID" value="GGI78220.1"/>
    <property type="molecule type" value="Genomic_DNA"/>
</dbReference>
<evidence type="ECO:0000313" key="6">
    <source>
        <dbReference type="Proteomes" id="UP000630149"/>
    </source>
</evidence>
<dbReference type="OrthoDB" id="9812260at2"/>
<name>A0A917N8M2_9GAMM</name>
<proteinExistence type="predicted"/>
<reference evidence="5" key="2">
    <citation type="submission" date="2020-09" db="EMBL/GenBank/DDBJ databases">
        <authorList>
            <person name="Sun Q."/>
            <person name="Ohkuma M."/>
        </authorList>
    </citation>
    <scope>NUCLEOTIDE SEQUENCE</scope>
    <source>
        <strain evidence="5">JCM 13919</strain>
    </source>
</reference>
<keyword evidence="6" id="KW-1185">Reference proteome</keyword>
<dbReference type="Pfam" id="PF00990">
    <property type="entry name" value="GGDEF"/>
    <property type="match status" value="1"/>
</dbReference>
<keyword evidence="2" id="KW-0597">Phosphoprotein</keyword>
<dbReference type="Pfam" id="PF00072">
    <property type="entry name" value="Response_reg"/>
    <property type="match status" value="1"/>
</dbReference>
<accession>A0A917N8M2</accession>
<dbReference type="SMART" id="SM00448">
    <property type="entry name" value="REC"/>
    <property type="match status" value="1"/>
</dbReference>
<evidence type="ECO:0000259" key="4">
    <source>
        <dbReference type="PROSITE" id="PS50887"/>
    </source>
</evidence>
<dbReference type="SUPFAM" id="SSF55073">
    <property type="entry name" value="Nucleotide cyclase"/>
    <property type="match status" value="1"/>
</dbReference>
<reference evidence="5" key="1">
    <citation type="journal article" date="2014" name="Int. J. Syst. Evol. Microbiol.">
        <title>Complete genome sequence of Corynebacterium casei LMG S-19264T (=DSM 44701T), isolated from a smear-ripened cheese.</title>
        <authorList>
            <consortium name="US DOE Joint Genome Institute (JGI-PGF)"/>
            <person name="Walter F."/>
            <person name="Albersmeier A."/>
            <person name="Kalinowski J."/>
            <person name="Ruckert C."/>
        </authorList>
    </citation>
    <scope>NUCLEOTIDE SEQUENCE</scope>
    <source>
        <strain evidence="5">JCM 13919</strain>
    </source>
</reference>
<dbReference type="PANTHER" id="PTHR46663">
    <property type="entry name" value="DIGUANYLATE CYCLASE DGCT-RELATED"/>
    <property type="match status" value="1"/>
</dbReference>
<dbReference type="Proteomes" id="UP000630149">
    <property type="component" value="Unassembled WGS sequence"/>
</dbReference>
<protein>
    <submittedName>
        <fullName evidence="5">Diguanylate cyclase response regulator</fullName>
    </submittedName>
</protein>
<feature type="domain" description="GGDEF" evidence="4">
    <location>
        <begin position="168"/>
        <end position="298"/>
    </location>
</feature>
<sequence>MNILIADDSKLTRKKLSDALNELGHQVLEATSGEDAIALFQSEHPDLIILDVVMEGMSGFECARKLRALNQSEWIPIIFLSSSIDDEYISKGIDAGGDDYLTKPISKVTLAAKIKAMQRIADMRSQLIDITEKLKVLSRTDPLTGLNNRLEFDKVLEKTIARAERHQLNFALLFIDIDGFKGVNDTLGHHAGDELIKQIANRLASSIRIDDFIARLGGDEFAIIMQPIKTPVAPEKLAEKIVTQNVLNFQEDRTISLSVGIATYPEAGTSREKLLIHADEAMYQAKQQGGKDYRRYTETV</sequence>
<comment type="caution">
    <text evidence="5">The sequence shown here is derived from an EMBL/GenBank/DDBJ whole genome shotgun (WGS) entry which is preliminary data.</text>
</comment>
<evidence type="ECO:0000313" key="5">
    <source>
        <dbReference type="EMBL" id="GGI78220.1"/>
    </source>
</evidence>
<dbReference type="AlphaFoldDB" id="A0A917N8M2"/>
<dbReference type="RefSeq" id="WP_131775596.1">
    <property type="nucleotide sequence ID" value="NZ_BMOB01000001.1"/>
</dbReference>
<dbReference type="InterPro" id="IPR029787">
    <property type="entry name" value="Nucleotide_cyclase"/>
</dbReference>
<dbReference type="InterPro" id="IPR000160">
    <property type="entry name" value="GGDEF_dom"/>
</dbReference>
<dbReference type="PANTHER" id="PTHR46663:SF2">
    <property type="entry name" value="GGDEF DOMAIN-CONTAINING PROTEIN"/>
    <property type="match status" value="1"/>
</dbReference>